<comment type="caution">
    <text evidence="3">The sequence shown here is derived from an EMBL/GenBank/DDBJ whole genome shotgun (WGS) entry which is preliminary data.</text>
</comment>
<proteinExistence type="predicted"/>
<name>A0ABS6BX01_9CLOT</name>
<reference evidence="3 4" key="1">
    <citation type="submission" date="2021-06" db="EMBL/GenBank/DDBJ databases">
        <title>Clostridia strains as spoilage organisms.</title>
        <authorList>
            <person name="Wambui J."/>
            <person name="Stephan R."/>
            <person name="Stevens M.J.A."/>
        </authorList>
    </citation>
    <scope>NUCLEOTIDE SEQUENCE [LARGE SCALE GENOMIC DNA]</scope>
    <source>
        <strain evidence="3 4">DSM 14204</strain>
    </source>
</reference>
<protein>
    <recommendedName>
        <fullName evidence="2">Ku domain-containing protein</fullName>
    </recommendedName>
</protein>
<evidence type="ECO:0000259" key="2">
    <source>
        <dbReference type="Pfam" id="PF02735"/>
    </source>
</evidence>
<keyword evidence="4" id="KW-1185">Reference proteome</keyword>
<evidence type="ECO:0000256" key="1">
    <source>
        <dbReference type="SAM" id="MobiDB-lite"/>
    </source>
</evidence>
<dbReference type="InterPro" id="IPR006164">
    <property type="entry name" value="DNA_bd_Ku70/Ku80"/>
</dbReference>
<evidence type="ECO:0000313" key="4">
    <source>
        <dbReference type="Proteomes" id="UP000776252"/>
    </source>
</evidence>
<accession>A0ABS6BX01</accession>
<dbReference type="Pfam" id="PF02735">
    <property type="entry name" value="Ku"/>
    <property type="match status" value="1"/>
</dbReference>
<organism evidence="3 4">
    <name type="scientific">Clostridium frigoris</name>
    <dbReference type="NCBI Taxonomy" id="205327"/>
    <lineage>
        <taxon>Bacteria</taxon>
        <taxon>Bacillati</taxon>
        <taxon>Bacillota</taxon>
        <taxon>Clostridia</taxon>
        <taxon>Eubacteriales</taxon>
        <taxon>Clostridiaceae</taxon>
        <taxon>Clostridium</taxon>
    </lineage>
</organism>
<feature type="compositionally biased region" description="Basic residues" evidence="1">
    <location>
        <begin position="132"/>
        <end position="141"/>
    </location>
</feature>
<dbReference type="InterPro" id="IPR009187">
    <property type="entry name" value="Prok_Ku"/>
</dbReference>
<gene>
    <name evidence="3" type="ORF">KPL37_15560</name>
</gene>
<sequence>MSEQKIAIGKTVMGTKETLLAIIPRADGILISKMYFEDEIKDLPKSYNKPEIVEAELTMAKALINSMVNPFEPAAYKDEYQVKLRELLETKIAGKDIVASKDEAPSNIISLMDALKASIDQNKTAQEPATKAPRKKTPKGA</sequence>
<dbReference type="Proteomes" id="UP000776252">
    <property type="component" value="Unassembled WGS sequence"/>
</dbReference>
<feature type="domain" description="Ku" evidence="2">
    <location>
        <begin position="3"/>
        <end position="59"/>
    </location>
</feature>
<dbReference type="EMBL" id="JAHLDV010000049">
    <property type="protein sequence ID" value="MBU3161139.1"/>
    <property type="molecule type" value="Genomic_DNA"/>
</dbReference>
<dbReference type="PANTHER" id="PTHR41251:SF1">
    <property type="entry name" value="NON-HOMOLOGOUS END JOINING PROTEIN KU"/>
    <property type="match status" value="1"/>
</dbReference>
<feature type="region of interest" description="Disordered" evidence="1">
    <location>
        <begin position="120"/>
        <end position="141"/>
    </location>
</feature>
<evidence type="ECO:0000313" key="3">
    <source>
        <dbReference type="EMBL" id="MBU3161139.1"/>
    </source>
</evidence>
<dbReference type="PANTHER" id="PTHR41251">
    <property type="entry name" value="NON-HOMOLOGOUS END JOINING PROTEIN KU"/>
    <property type="match status" value="1"/>
</dbReference>